<gene>
    <name evidence="6" type="ORF">Pta02_76360</name>
</gene>
<dbReference type="InterPro" id="IPR002192">
    <property type="entry name" value="PPDK_AMP/ATP-bd"/>
</dbReference>
<dbReference type="Pfam" id="PF01326">
    <property type="entry name" value="PPDK_N"/>
    <property type="match status" value="1"/>
</dbReference>
<dbReference type="SUPFAM" id="SSF56059">
    <property type="entry name" value="Glutathione synthetase ATP-binding domain-like"/>
    <property type="match status" value="1"/>
</dbReference>
<reference evidence="6" key="1">
    <citation type="submission" date="2021-01" db="EMBL/GenBank/DDBJ databases">
        <title>Whole genome shotgun sequence of Planobispora takensis NBRC 109077.</title>
        <authorList>
            <person name="Komaki H."/>
            <person name="Tamura T."/>
        </authorList>
    </citation>
    <scope>NUCLEOTIDE SEQUENCE</scope>
    <source>
        <strain evidence="6">NBRC 109077</strain>
    </source>
</reference>
<dbReference type="PANTHER" id="PTHR43615">
    <property type="entry name" value="PHOSPHOENOLPYRUVATE SYNTHASE-RELATED"/>
    <property type="match status" value="1"/>
</dbReference>
<comment type="caution">
    <text evidence="6">The sequence shown here is derived from an EMBL/GenBank/DDBJ whole genome shotgun (WGS) entry which is preliminary data.</text>
</comment>
<dbReference type="Gene3D" id="3.50.30.10">
    <property type="entry name" value="Phosphohistidine domain"/>
    <property type="match status" value="1"/>
</dbReference>
<dbReference type="EMBL" id="BOOK01000073">
    <property type="protein sequence ID" value="GII05628.1"/>
    <property type="molecule type" value="Genomic_DNA"/>
</dbReference>
<dbReference type="Pfam" id="PF00391">
    <property type="entry name" value="PEP-utilizers"/>
    <property type="match status" value="1"/>
</dbReference>
<evidence type="ECO:0000256" key="3">
    <source>
        <dbReference type="SAM" id="MobiDB-lite"/>
    </source>
</evidence>
<dbReference type="InterPro" id="IPR008279">
    <property type="entry name" value="PEP-util_enz_mobile_dom"/>
</dbReference>
<evidence type="ECO:0000313" key="6">
    <source>
        <dbReference type="EMBL" id="GII05628.1"/>
    </source>
</evidence>
<dbReference type="AlphaFoldDB" id="A0A8J3T7P1"/>
<feature type="region of interest" description="Disordered" evidence="3">
    <location>
        <begin position="880"/>
        <end position="909"/>
    </location>
</feature>
<proteinExistence type="predicted"/>
<dbReference type="SUPFAM" id="SSF52009">
    <property type="entry name" value="Phosphohistidine domain"/>
    <property type="match status" value="1"/>
</dbReference>
<sequence>MNAPLILDFRDIDAGMLPLVGGKAANLGVLTAAGLPVPPGLCVTTEAYRRVTERAAGLDAVFDALQVTSATDTRTLNELAATARAIVLDAPVPDEVAAAVRDGAPDGPVAVRSSATAEDLPHASFAGQQDTYLNVVGRDAVLEGVRRCWASLWTDRAVAYRAANGIDHRAVRLAVVIQEMVRSEVAGVMFTANPVTGRRHEAVIDASPGLGEAVVSGAVNPDHFVVDIATSVITERRLGDKRLAVRPVEGGGVEHVEIPAQDTAESACLTDDRIRALAALAGRVEEHYGTPQDTEWAVDGDGVLWLTQSRPITTLFPIPRHSASQSVEGTRAYFCMSVAQGVFQPLTPMGMQAFRLVSSAAAELYSGVPVADRRAGAPQFAEAGGRMFFDATGVVRSRVGLAFFPRVLDVMETRSAVILRELARDPRFDMIYRSPRPALRRVARLGMRYRIPPRAVRALVRPESAHRQAAQVEATLRARLASPHDATPIERLDHVERLLAAEVFPLVPRILPGAAAGFAMLGLAWGLLGDRARPGELTGVLRGLPHNVTTEMDLALWRLATRIREDDKAAALLLDAPAAELAERFHARTLPVVVDEGLREFLRVYGARAVAEIDLGVPRWSEDPAYVIGVLANYLRLDDPALAPDVLFAKGAQEAVTTVRALAARVGGLRGRLVRFALGRARSLAGLRELPKFLMVKALAAARAELKIIGAELVARDLLDSPGDVFFLNTREVRDALTSRPAGADLRALVAGRREEHEREGRRRHVPRVVLSDGTEPEAVAAPVTADGALTGTPASAGTVTGRARVVLDPVGAHLEPGEILVCPSTDPGWTPLFLTAGGLVMEMGGANSHGAVVAREYGIPAVVGVARATEHITTGQEVTVDGSSGAVTVETGRADPAPASDMESQRIT</sequence>
<dbReference type="Gene3D" id="3.30.1490.20">
    <property type="entry name" value="ATP-grasp fold, A domain"/>
    <property type="match status" value="1"/>
</dbReference>
<dbReference type="PANTHER" id="PTHR43615:SF1">
    <property type="entry name" value="PPDK_N DOMAIN-CONTAINING PROTEIN"/>
    <property type="match status" value="1"/>
</dbReference>
<dbReference type="GO" id="GO:0016301">
    <property type="term" value="F:kinase activity"/>
    <property type="evidence" value="ECO:0007669"/>
    <property type="project" value="InterPro"/>
</dbReference>
<protein>
    <submittedName>
        <fullName evidence="6">Phosphoenolpyruvate synthase</fullName>
    </submittedName>
</protein>
<accession>A0A8J3T7P1</accession>
<keyword evidence="7" id="KW-1185">Reference proteome</keyword>
<dbReference type="Proteomes" id="UP000634476">
    <property type="component" value="Unassembled WGS sequence"/>
</dbReference>
<evidence type="ECO:0000256" key="1">
    <source>
        <dbReference type="ARBA" id="ARBA00022741"/>
    </source>
</evidence>
<evidence type="ECO:0000259" key="4">
    <source>
        <dbReference type="Pfam" id="PF00391"/>
    </source>
</evidence>
<dbReference type="InterPro" id="IPR013815">
    <property type="entry name" value="ATP_grasp_subdomain_1"/>
</dbReference>
<organism evidence="6 7">
    <name type="scientific">Planobispora takensis</name>
    <dbReference type="NCBI Taxonomy" id="1367882"/>
    <lineage>
        <taxon>Bacteria</taxon>
        <taxon>Bacillati</taxon>
        <taxon>Actinomycetota</taxon>
        <taxon>Actinomycetes</taxon>
        <taxon>Streptosporangiales</taxon>
        <taxon>Streptosporangiaceae</taxon>
        <taxon>Planobispora</taxon>
    </lineage>
</organism>
<dbReference type="Gene3D" id="3.30.470.20">
    <property type="entry name" value="ATP-grasp fold, B domain"/>
    <property type="match status" value="1"/>
</dbReference>
<keyword evidence="2" id="KW-0067">ATP-binding</keyword>
<dbReference type="RefSeq" id="WP_203879832.1">
    <property type="nucleotide sequence ID" value="NZ_BOOK01000073.1"/>
</dbReference>
<feature type="domain" description="PEP-utilising enzyme mobile" evidence="4">
    <location>
        <begin position="816"/>
        <end position="886"/>
    </location>
</feature>
<dbReference type="FunFam" id="3.30.1490.20:FF:000010">
    <property type="entry name" value="Phosphoenolpyruvate synthase"/>
    <property type="match status" value="1"/>
</dbReference>
<dbReference type="GO" id="GO:0005524">
    <property type="term" value="F:ATP binding"/>
    <property type="evidence" value="ECO:0007669"/>
    <property type="project" value="UniProtKB-KW"/>
</dbReference>
<evidence type="ECO:0000259" key="5">
    <source>
        <dbReference type="Pfam" id="PF01326"/>
    </source>
</evidence>
<dbReference type="InterPro" id="IPR036637">
    <property type="entry name" value="Phosphohistidine_dom_sf"/>
</dbReference>
<feature type="domain" description="Pyruvate phosphate dikinase AMP/ATP-binding" evidence="5">
    <location>
        <begin position="18"/>
        <end position="315"/>
    </location>
</feature>
<dbReference type="InterPro" id="IPR051549">
    <property type="entry name" value="PEP_Utilizing_Enz"/>
</dbReference>
<evidence type="ECO:0000313" key="7">
    <source>
        <dbReference type="Proteomes" id="UP000634476"/>
    </source>
</evidence>
<evidence type="ECO:0000256" key="2">
    <source>
        <dbReference type="ARBA" id="ARBA00022840"/>
    </source>
</evidence>
<keyword evidence="1" id="KW-0547">Nucleotide-binding</keyword>
<name>A0A8J3T7P1_9ACTN</name>